<evidence type="ECO:0000256" key="3">
    <source>
        <dbReference type="ARBA" id="ARBA00022516"/>
    </source>
</evidence>
<dbReference type="EMBL" id="CM000131">
    <property type="protein sequence ID" value="EEC80228.1"/>
    <property type="molecule type" value="Genomic_DNA"/>
</dbReference>
<dbReference type="GO" id="GO:0016491">
    <property type="term" value="F:oxidoreductase activity"/>
    <property type="evidence" value="ECO:0007669"/>
    <property type="project" value="UniProtKB-KW"/>
</dbReference>
<dbReference type="GO" id="GO:0010181">
    <property type="term" value="F:FMN binding"/>
    <property type="evidence" value="ECO:0007669"/>
    <property type="project" value="InterPro"/>
</dbReference>
<keyword evidence="6" id="KW-0925">Oxylipin biosynthesis</keyword>
<evidence type="ECO:0000256" key="9">
    <source>
        <dbReference type="ARBA" id="ARBA00023002"/>
    </source>
</evidence>
<evidence type="ECO:0000256" key="11">
    <source>
        <dbReference type="ARBA" id="ARBA00023160"/>
    </source>
</evidence>
<name>B8B3Z6_ORYSI</name>
<dbReference type="AlphaFoldDB" id="B8B3Z6"/>
<evidence type="ECO:0000256" key="5">
    <source>
        <dbReference type="ARBA" id="ARBA00022643"/>
    </source>
</evidence>
<comment type="cofactor">
    <cofactor evidence="1">
        <name>FMN</name>
        <dbReference type="ChEBI" id="CHEBI:58210"/>
    </cofactor>
</comment>
<dbReference type="CDD" id="cd02933">
    <property type="entry name" value="OYE_like_FMN"/>
    <property type="match status" value="1"/>
</dbReference>
<feature type="domain" description="NADH:flavin oxidoreductase/NADH oxidase N-terminal" evidence="12">
    <location>
        <begin position="543"/>
        <end position="634"/>
    </location>
</feature>
<dbReference type="InterPro" id="IPR045247">
    <property type="entry name" value="Oye-like"/>
</dbReference>
<dbReference type="SUPFAM" id="SSF51395">
    <property type="entry name" value="FMN-linked oxidoreductases"/>
    <property type="match status" value="3"/>
</dbReference>
<keyword evidence="10" id="KW-0443">Lipid metabolism</keyword>
<organism evidence="13 14">
    <name type="scientific">Oryza sativa subsp. indica</name>
    <name type="common">Rice</name>
    <dbReference type="NCBI Taxonomy" id="39946"/>
    <lineage>
        <taxon>Eukaryota</taxon>
        <taxon>Viridiplantae</taxon>
        <taxon>Streptophyta</taxon>
        <taxon>Embryophyta</taxon>
        <taxon>Tracheophyta</taxon>
        <taxon>Spermatophyta</taxon>
        <taxon>Magnoliopsida</taxon>
        <taxon>Liliopsida</taxon>
        <taxon>Poales</taxon>
        <taxon>Poaceae</taxon>
        <taxon>BOP clade</taxon>
        <taxon>Oryzoideae</taxon>
        <taxon>Oryzeae</taxon>
        <taxon>Oryzinae</taxon>
        <taxon>Oryza</taxon>
        <taxon>Oryza sativa</taxon>
    </lineage>
</organism>
<dbReference type="Pfam" id="PF00724">
    <property type="entry name" value="Oxidored_FMN"/>
    <property type="match status" value="3"/>
</dbReference>
<proteinExistence type="inferred from homology"/>
<keyword evidence="7" id="KW-0276">Fatty acid metabolism</keyword>
<dbReference type="FunFam" id="3.20.20.70:FF:000073">
    <property type="entry name" value="12-oxophytodienoate reductase 3"/>
    <property type="match status" value="1"/>
</dbReference>
<keyword evidence="14" id="KW-1185">Reference proteome</keyword>
<evidence type="ECO:0000256" key="1">
    <source>
        <dbReference type="ARBA" id="ARBA00001917"/>
    </source>
</evidence>
<dbReference type="Gramene" id="BGIOSGA021670-TA">
    <property type="protein sequence ID" value="BGIOSGA021670-PA"/>
    <property type="gene ID" value="BGIOSGA021670"/>
</dbReference>
<dbReference type="HOGENOM" id="CLU_017603_1_0_1"/>
<dbReference type="InterPro" id="IPR001155">
    <property type="entry name" value="OxRdtase_FMN_N"/>
</dbReference>
<dbReference type="InterPro" id="IPR013785">
    <property type="entry name" value="Aldolase_TIM"/>
</dbReference>
<feature type="domain" description="NADH:flavin oxidoreductase/NADH oxidase N-terminal" evidence="12">
    <location>
        <begin position="352"/>
        <end position="531"/>
    </location>
</feature>
<dbReference type="GO" id="GO:0009695">
    <property type="term" value="P:jasmonic acid biosynthetic process"/>
    <property type="evidence" value="ECO:0007669"/>
    <property type="project" value="UniProtKB-ARBA"/>
</dbReference>
<evidence type="ECO:0000259" key="12">
    <source>
        <dbReference type="Pfam" id="PF00724"/>
    </source>
</evidence>
<evidence type="ECO:0000313" key="13">
    <source>
        <dbReference type="EMBL" id="EEC80228.1"/>
    </source>
</evidence>
<keyword evidence="8" id="KW-0521">NADP</keyword>
<sequence length="640" mass="70959">MVHAPAKEASAAAAAIPLLKPYKMGQHELSHRVVLAPLTRCRSYGNVPQPHAAVYYSQRATRGGLLIAEATDISPTAQGYPETPGIYTQQQVEAWKPIVDAVHRKGSLFFLQIWHVGRVSTTDFQPNGQAPISSTDKQITPDDSGMVYSKPRRLRTDEIPQIVDDFRRAARNAIEAGFDGVEIHGAHGYLLEQFMKDSANDRTDEYGGSLENRCRFAVEVIDAVVAEVGAHRVGIRLSPFVDFMDCFDSDPVTLGSYMVQQLNKHPGFLYCHMVEPRMAIVEGRRKITHGLLPFRKQFNGTFIAAGGYDRKEGNKVVADGYADLVAYGRLFLANPDLPRRFEINAPLNKYDRRAARNAIESGFDGVEIHGAHGYLLDQFMKDSANDRTDEYGGNLENRCRFAVEVIDAVVAEVGAHRVGIRLSPFDNYMDCFDSNPVALGSYMVQQLNKHPGFLYCHMVEPGMAIVEGRRKITHGLLPFRKQFNGTFIAAGGYDREEGNKVVADGYADLVAYGRLFLANPDLPRRFELDAPLNSRELSVSGVLSHRVVLAPLTRCRSYDHVPQPHAALYYSQRATNGGLLISEATGVSATGEGYPEIPGVWTRQQVKAWKPIVDAVHRKGALFFCQLAHVGRASTNGNYY</sequence>
<keyword evidence="3" id="KW-0444">Lipid biosynthesis</keyword>
<evidence type="ECO:0000256" key="8">
    <source>
        <dbReference type="ARBA" id="ARBA00022857"/>
    </source>
</evidence>
<accession>B8B3Z6</accession>
<evidence type="ECO:0000256" key="7">
    <source>
        <dbReference type="ARBA" id="ARBA00022832"/>
    </source>
</evidence>
<evidence type="ECO:0000313" key="14">
    <source>
        <dbReference type="Proteomes" id="UP000007015"/>
    </source>
</evidence>
<dbReference type="Proteomes" id="UP000007015">
    <property type="component" value="Chromosome 6"/>
</dbReference>
<dbReference type="STRING" id="39946.B8B3Z6"/>
<evidence type="ECO:0000256" key="2">
    <source>
        <dbReference type="ARBA" id="ARBA00005979"/>
    </source>
</evidence>
<reference evidence="13 14" key="1">
    <citation type="journal article" date="2005" name="PLoS Biol.">
        <title>The genomes of Oryza sativa: a history of duplications.</title>
        <authorList>
            <person name="Yu J."/>
            <person name="Wang J."/>
            <person name="Lin W."/>
            <person name="Li S."/>
            <person name="Li H."/>
            <person name="Zhou J."/>
            <person name="Ni P."/>
            <person name="Dong W."/>
            <person name="Hu S."/>
            <person name="Zeng C."/>
            <person name="Zhang J."/>
            <person name="Zhang Y."/>
            <person name="Li R."/>
            <person name="Xu Z."/>
            <person name="Li S."/>
            <person name="Li X."/>
            <person name="Zheng H."/>
            <person name="Cong L."/>
            <person name="Lin L."/>
            <person name="Yin J."/>
            <person name="Geng J."/>
            <person name="Li G."/>
            <person name="Shi J."/>
            <person name="Liu J."/>
            <person name="Lv H."/>
            <person name="Li J."/>
            <person name="Wang J."/>
            <person name="Deng Y."/>
            <person name="Ran L."/>
            <person name="Shi X."/>
            <person name="Wang X."/>
            <person name="Wu Q."/>
            <person name="Li C."/>
            <person name="Ren X."/>
            <person name="Wang J."/>
            <person name="Wang X."/>
            <person name="Li D."/>
            <person name="Liu D."/>
            <person name="Zhang X."/>
            <person name="Ji Z."/>
            <person name="Zhao W."/>
            <person name="Sun Y."/>
            <person name="Zhang Z."/>
            <person name="Bao J."/>
            <person name="Han Y."/>
            <person name="Dong L."/>
            <person name="Ji J."/>
            <person name="Chen P."/>
            <person name="Wu S."/>
            <person name="Liu J."/>
            <person name="Xiao Y."/>
            <person name="Bu D."/>
            <person name="Tan J."/>
            <person name="Yang L."/>
            <person name="Ye C."/>
            <person name="Zhang J."/>
            <person name="Xu J."/>
            <person name="Zhou Y."/>
            <person name="Yu Y."/>
            <person name="Zhang B."/>
            <person name="Zhuang S."/>
            <person name="Wei H."/>
            <person name="Liu B."/>
            <person name="Lei M."/>
            <person name="Yu H."/>
            <person name="Li Y."/>
            <person name="Xu H."/>
            <person name="Wei S."/>
            <person name="He X."/>
            <person name="Fang L."/>
            <person name="Zhang Z."/>
            <person name="Zhang Y."/>
            <person name="Huang X."/>
            <person name="Su Z."/>
            <person name="Tong W."/>
            <person name="Li J."/>
            <person name="Tong Z."/>
            <person name="Li S."/>
            <person name="Ye J."/>
            <person name="Wang L."/>
            <person name="Fang L."/>
            <person name="Lei T."/>
            <person name="Chen C."/>
            <person name="Chen H."/>
            <person name="Xu Z."/>
            <person name="Li H."/>
            <person name="Huang H."/>
            <person name="Zhang F."/>
            <person name="Xu H."/>
            <person name="Li N."/>
            <person name="Zhao C."/>
            <person name="Li S."/>
            <person name="Dong L."/>
            <person name="Huang Y."/>
            <person name="Li L."/>
            <person name="Xi Y."/>
            <person name="Qi Q."/>
            <person name="Li W."/>
            <person name="Zhang B."/>
            <person name="Hu W."/>
            <person name="Zhang Y."/>
            <person name="Tian X."/>
            <person name="Jiao Y."/>
            <person name="Liang X."/>
            <person name="Jin J."/>
            <person name="Gao L."/>
            <person name="Zheng W."/>
            <person name="Hao B."/>
            <person name="Liu S."/>
            <person name="Wang W."/>
            <person name="Yuan L."/>
            <person name="Cao M."/>
            <person name="McDermott J."/>
            <person name="Samudrala R."/>
            <person name="Wang J."/>
            <person name="Wong G.K."/>
            <person name="Yang H."/>
        </authorList>
    </citation>
    <scope>NUCLEOTIDE SEQUENCE [LARGE SCALE GENOMIC DNA]</scope>
    <source>
        <strain evidence="14">cv. 93-11</strain>
    </source>
</reference>
<dbReference type="GO" id="GO:0031408">
    <property type="term" value="P:oxylipin biosynthetic process"/>
    <property type="evidence" value="ECO:0007669"/>
    <property type="project" value="UniProtKB-KW"/>
</dbReference>
<evidence type="ECO:0000256" key="4">
    <source>
        <dbReference type="ARBA" id="ARBA00022630"/>
    </source>
</evidence>
<keyword evidence="4" id="KW-0285">Flavoprotein</keyword>
<feature type="domain" description="NADH:flavin oxidoreductase/NADH oxidase N-terminal" evidence="12">
    <location>
        <begin position="18"/>
        <end position="347"/>
    </location>
</feature>
<comment type="similarity">
    <text evidence="2">Belongs to the NADH:flavin oxidoreductase/NADH oxidase family.</text>
</comment>
<evidence type="ECO:0000256" key="6">
    <source>
        <dbReference type="ARBA" id="ARBA00022767"/>
    </source>
</evidence>
<evidence type="ECO:0000256" key="10">
    <source>
        <dbReference type="ARBA" id="ARBA00023098"/>
    </source>
</evidence>
<dbReference type="PANTHER" id="PTHR22893:SF44">
    <property type="entry name" value="12-OXOPHYTODIENOATE REDUCTASE 1"/>
    <property type="match status" value="1"/>
</dbReference>
<gene>
    <name evidence="13" type="ORF">OsI_22160</name>
</gene>
<dbReference type="Gene3D" id="3.20.20.70">
    <property type="entry name" value="Aldolase class I"/>
    <property type="match status" value="3"/>
</dbReference>
<keyword evidence="5" id="KW-0288">FMN</keyword>
<protein>
    <recommendedName>
        <fullName evidence="12">NADH:flavin oxidoreductase/NADH oxidase N-terminal domain-containing protein</fullName>
    </recommendedName>
</protein>
<keyword evidence="11" id="KW-0275">Fatty acid biosynthesis</keyword>
<keyword evidence="9" id="KW-0560">Oxidoreductase</keyword>
<dbReference type="PANTHER" id="PTHR22893">
    <property type="entry name" value="NADH OXIDOREDUCTASE-RELATED"/>
    <property type="match status" value="1"/>
</dbReference>